<reference evidence="4 5" key="1">
    <citation type="submission" date="2018-10" db="EMBL/GenBank/DDBJ databases">
        <title>A high-quality apple genome assembly.</title>
        <authorList>
            <person name="Hu J."/>
        </authorList>
    </citation>
    <scope>NUCLEOTIDE SEQUENCE [LARGE SCALE GENOMIC DNA]</scope>
    <source>
        <strain evidence="5">cv. HFTH1</strain>
        <tissue evidence="4">Young leaf</tissue>
    </source>
</reference>
<keyword evidence="2" id="KW-0503">Monooxygenase</keyword>
<comment type="similarity">
    <text evidence="2">Belongs to the cytochrome P450 family.</text>
</comment>
<protein>
    <recommendedName>
        <fullName evidence="6">Cytochrome P450</fullName>
    </recommendedName>
</protein>
<accession>A0A498HUX1</accession>
<dbReference type="STRING" id="3750.A0A498HUX1"/>
<organism evidence="4 5">
    <name type="scientific">Malus domestica</name>
    <name type="common">Apple</name>
    <name type="synonym">Pyrus malus</name>
    <dbReference type="NCBI Taxonomy" id="3750"/>
    <lineage>
        <taxon>Eukaryota</taxon>
        <taxon>Viridiplantae</taxon>
        <taxon>Streptophyta</taxon>
        <taxon>Embryophyta</taxon>
        <taxon>Tracheophyta</taxon>
        <taxon>Spermatophyta</taxon>
        <taxon>Magnoliopsida</taxon>
        <taxon>eudicotyledons</taxon>
        <taxon>Gunneridae</taxon>
        <taxon>Pentapetalae</taxon>
        <taxon>rosids</taxon>
        <taxon>fabids</taxon>
        <taxon>Rosales</taxon>
        <taxon>Rosaceae</taxon>
        <taxon>Amygdaloideae</taxon>
        <taxon>Maleae</taxon>
        <taxon>Malus</taxon>
    </lineage>
</organism>
<dbReference type="GO" id="GO:0005506">
    <property type="term" value="F:iron ion binding"/>
    <property type="evidence" value="ECO:0007669"/>
    <property type="project" value="InterPro"/>
</dbReference>
<dbReference type="PROSITE" id="PS00086">
    <property type="entry name" value="CYTOCHROME_P450"/>
    <property type="match status" value="1"/>
</dbReference>
<dbReference type="EMBL" id="RDQH01000341">
    <property type="protein sequence ID" value="RXH72971.1"/>
    <property type="molecule type" value="Genomic_DNA"/>
</dbReference>
<keyword evidence="5" id="KW-1185">Reference proteome</keyword>
<feature type="binding site" description="axial binding residue" evidence="1">
    <location>
        <position position="487"/>
    </location>
    <ligand>
        <name>heme</name>
        <dbReference type="ChEBI" id="CHEBI:30413"/>
    </ligand>
    <ligandPart>
        <name>Fe</name>
        <dbReference type="ChEBI" id="CHEBI:18248"/>
    </ligandPart>
</feature>
<evidence type="ECO:0000256" key="1">
    <source>
        <dbReference type="PIRSR" id="PIRSR602401-1"/>
    </source>
</evidence>
<dbReference type="InterPro" id="IPR002401">
    <property type="entry name" value="Cyt_P450_E_grp-I"/>
</dbReference>
<gene>
    <name evidence="4" type="ORF">DVH24_012655</name>
</gene>
<dbReference type="Gene3D" id="1.10.630.10">
    <property type="entry name" value="Cytochrome P450"/>
    <property type="match status" value="1"/>
</dbReference>
<dbReference type="AlphaFoldDB" id="A0A498HUX1"/>
<evidence type="ECO:0000256" key="2">
    <source>
        <dbReference type="RuleBase" id="RU000461"/>
    </source>
</evidence>
<evidence type="ECO:0000256" key="3">
    <source>
        <dbReference type="SAM" id="Phobius"/>
    </source>
</evidence>
<evidence type="ECO:0008006" key="6">
    <source>
        <dbReference type="Google" id="ProtNLM"/>
    </source>
</evidence>
<evidence type="ECO:0000313" key="5">
    <source>
        <dbReference type="Proteomes" id="UP000290289"/>
    </source>
</evidence>
<dbReference type="InterPro" id="IPR036396">
    <property type="entry name" value="Cyt_P450_sf"/>
</dbReference>
<keyword evidence="2" id="KW-0560">Oxidoreductase</keyword>
<proteinExistence type="inferred from homology"/>
<keyword evidence="3" id="KW-0812">Transmembrane</keyword>
<dbReference type="GO" id="GO:0004497">
    <property type="term" value="F:monooxygenase activity"/>
    <property type="evidence" value="ECO:0007669"/>
    <property type="project" value="UniProtKB-KW"/>
</dbReference>
<keyword evidence="3" id="KW-1133">Transmembrane helix</keyword>
<dbReference type="PANTHER" id="PTHR24301">
    <property type="entry name" value="THROMBOXANE-A SYNTHASE"/>
    <property type="match status" value="1"/>
</dbReference>
<keyword evidence="1 2" id="KW-0408">Iron</keyword>
<keyword evidence="3" id="KW-0472">Membrane</keyword>
<feature type="transmembrane region" description="Helical" evidence="3">
    <location>
        <begin position="7"/>
        <end position="26"/>
    </location>
</feature>
<comment type="cofactor">
    <cofactor evidence="1">
        <name>heme</name>
        <dbReference type="ChEBI" id="CHEBI:30413"/>
    </cofactor>
</comment>
<dbReference type="Proteomes" id="UP000290289">
    <property type="component" value="Chromosome 15"/>
</dbReference>
<comment type="caution">
    <text evidence="4">The sequence shown here is derived from an EMBL/GenBank/DDBJ whole genome shotgun (WGS) entry which is preliminary data.</text>
</comment>
<name>A0A498HUX1_MALDO</name>
<dbReference type="SUPFAM" id="SSF48264">
    <property type="entry name" value="Cytochrome P450"/>
    <property type="match status" value="1"/>
</dbReference>
<dbReference type="PRINTS" id="PR00463">
    <property type="entry name" value="EP450I"/>
</dbReference>
<keyword evidence="1 2" id="KW-0479">Metal-binding</keyword>
<dbReference type="GO" id="GO:0020037">
    <property type="term" value="F:heme binding"/>
    <property type="evidence" value="ECO:0007669"/>
    <property type="project" value="InterPro"/>
</dbReference>
<sequence>MIGSIELLFNIFMVLIVLGGILGYLYGPYWRVRRVPGPPTIPLVGHIPLMAKYGPDIFSVFAEEYGPIFRFHIGRQPLIIVADAELCREVGIKKFKDIKNRSIPPPLAASPLHQKGLFLTRDARWVTTRNTILSVYQPSHLANLVPTMQSFVECATEKLDSMAKVEEDITFSAISLRLATDVIGQAAFGVNFGLSKPQSVGESVEKFDGKDNNDDEVSDFINQHIYSTTQVKMDFSGSLSIILGLLVPILQWPFWQMLKRIPGTMDGKIEHNNRHLTSRLGAVVEKRMKDSRRGSKDFLSVILNARESGRLSKNVFTTDYISALAYEHLLAGSATTAFTLSSAVYLVAGHPEVEKKLLAEIDGFGPPDQMATASDLQHKFPYLDQARLLKFQCCIEESSSLVIKEAMRFYMVSPLVARETSRDVEIGGYILPKGTWVWLALGVLAKDQKNFPEPEKFRPERFDPSCKEEKQRHPYAFIPFGLGPRSCIGQKFAIQEIKLALIHLYRKYVFRHSPYMESPLELEFGIVLKFKNGVKLRVIKRK</sequence>
<dbReference type="InterPro" id="IPR017972">
    <property type="entry name" value="Cyt_P450_CS"/>
</dbReference>
<dbReference type="InterPro" id="IPR001128">
    <property type="entry name" value="Cyt_P450"/>
</dbReference>
<evidence type="ECO:0000313" key="4">
    <source>
        <dbReference type="EMBL" id="RXH72971.1"/>
    </source>
</evidence>
<dbReference type="PANTHER" id="PTHR24301:SF2">
    <property type="entry name" value="THROMBOXANE-A SYNTHASE"/>
    <property type="match status" value="1"/>
</dbReference>
<dbReference type="GO" id="GO:0016705">
    <property type="term" value="F:oxidoreductase activity, acting on paired donors, with incorporation or reduction of molecular oxygen"/>
    <property type="evidence" value="ECO:0007669"/>
    <property type="project" value="InterPro"/>
</dbReference>
<dbReference type="Pfam" id="PF00067">
    <property type="entry name" value="p450"/>
    <property type="match status" value="1"/>
</dbReference>
<keyword evidence="1 2" id="KW-0349">Heme</keyword>
<dbReference type="PRINTS" id="PR00385">
    <property type="entry name" value="P450"/>
</dbReference>